<keyword evidence="1" id="KW-0812">Transmembrane</keyword>
<reference evidence="2 3" key="1">
    <citation type="journal article" date="2016" name="Nat. Commun.">
        <title>Thousands of microbial genomes shed light on interconnected biogeochemical processes in an aquifer system.</title>
        <authorList>
            <person name="Anantharaman K."/>
            <person name="Brown C.T."/>
            <person name="Hug L.A."/>
            <person name="Sharon I."/>
            <person name="Castelle C.J."/>
            <person name="Probst A.J."/>
            <person name="Thomas B.C."/>
            <person name="Singh A."/>
            <person name="Wilkins M.J."/>
            <person name="Karaoz U."/>
            <person name="Brodie E.L."/>
            <person name="Williams K.H."/>
            <person name="Hubbard S.S."/>
            <person name="Banfield J.F."/>
        </authorList>
    </citation>
    <scope>NUCLEOTIDE SEQUENCE [LARGE SCALE GENOMIC DNA]</scope>
</reference>
<dbReference type="InterPro" id="IPR050490">
    <property type="entry name" value="Bact_solute-bd_prot1"/>
</dbReference>
<accession>A0A1G2MSK0</accession>
<proteinExistence type="predicted"/>
<keyword evidence="1" id="KW-0472">Membrane</keyword>
<comment type="caution">
    <text evidence="2">The sequence shown here is derived from an EMBL/GenBank/DDBJ whole genome shotgun (WGS) entry which is preliminary data.</text>
</comment>
<evidence type="ECO:0008006" key="4">
    <source>
        <dbReference type="Google" id="ProtNLM"/>
    </source>
</evidence>
<name>A0A1G2MSK0_9BACT</name>
<dbReference type="Pfam" id="PF13416">
    <property type="entry name" value="SBP_bac_8"/>
    <property type="match status" value="1"/>
</dbReference>
<sequence>MKNISIFQLVVLCIFGLFIGVGTIILTIYSNKGGNQATKQISVTIWGTLDTNAVRSVTNQIQQGGGQKMRITYVQKSEKTFESDLAEAIATEVGPDIVLLRQDSLVSNLAKLSPISYDLYPARDYRDSFIEESELFVAPLGILAVPFAIDPLVMYWNRDLFSRAGLANPPRYWDEVFALAEGLTKQDASGAITQSAVALGNYDNITNAKEILSVMLLQSGNKITTWNDKFTSINVVLTQSSVPAESVLSFYTQFSDPRKPVFSWSRALLDSQSVFLSNRLGIYFGFASELKGIREKSPNLNFDITYVPQSRNGPVSGTMGRLYGMAVLKSSPDILGSVEVIKALTSAKAIASFVSASGLPPVRKDVKVSAGDPYQAIFSQSALVSHGWLDPNRTVSDAAFKDMIESVVSGFTTPADAMSQAAQQLRYNAPR</sequence>
<evidence type="ECO:0000313" key="3">
    <source>
        <dbReference type="Proteomes" id="UP000177565"/>
    </source>
</evidence>
<protein>
    <recommendedName>
        <fullName evidence="4">Sugar ABC transporter substrate-binding protein</fullName>
    </recommendedName>
</protein>
<feature type="transmembrane region" description="Helical" evidence="1">
    <location>
        <begin position="6"/>
        <end position="29"/>
    </location>
</feature>
<dbReference type="PANTHER" id="PTHR43649">
    <property type="entry name" value="ARABINOSE-BINDING PROTEIN-RELATED"/>
    <property type="match status" value="1"/>
</dbReference>
<dbReference type="SUPFAM" id="SSF53850">
    <property type="entry name" value="Periplasmic binding protein-like II"/>
    <property type="match status" value="1"/>
</dbReference>
<gene>
    <name evidence="2" type="ORF">A3C06_02345</name>
</gene>
<dbReference type="AlphaFoldDB" id="A0A1G2MSK0"/>
<dbReference type="InterPro" id="IPR006059">
    <property type="entry name" value="SBP"/>
</dbReference>
<keyword evidence="1" id="KW-1133">Transmembrane helix</keyword>
<dbReference type="EMBL" id="MHRQ01000015">
    <property type="protein sequence ID" value="OHA26860.1"/>
    <property type="molecule type" value="Genomic_DNA"/>
</dbReference>
<organism evidence="2 3">
    <name type="scientific">Candidatus Taylorbacteria bacterium RIFCSPHIGHO2_02_FULL_46_13</name>
    <dbReference type="NCBI Taxonomy" id="1802312"/>
    <lineage>
        <taxon>Bacteria</taxon>
        <taxon>Candidatus Tayloriibacteriota</taxon>
    </lineage>
</organism>
<dbReference type="PANTHER" id="PTHR43649:SF12">
    <property type="entry name" value="DIACETYLCHITOBIOSE BINDING PROTEIN DASA"/>
    <property type="match status" value="1"/>
</dbReference>
<evidence type="ECO:0000256" key="1">
    <source>
        <dbReference type="SAM" id="Phobius"/>
    </source>
</evidence>
<dbReference type="STRING" id="1802312.A3C06_02345"/>
<dbReference type="Gene3D" id="3.40.190.10">
    <property type="entry name" value="Periplasmic binding protein-like II"/>
    <property type="match status" value="1"/>
</dbReference>
<dbReference type="Proteomes" id="UP000177565">
    <property type="component" value="Unassembled WGS sequence"/>
</dbReference>
<evidence type="ECO:0000313" key="2">
    <source>
        <dbReference type="EMBL" id="OHA26860.1"/>
    </source>
</evidence>